<dbReference type="AlphaFoldDB" id="A0A8S1J0E6"/>
<accession>A0A8S1J0E6</accession>
<keyword evidence="2" id="KW-1185">Reference proteome</keyword>
<sequence>MLLHHCAQYVKGVRQLVKGKTLAPRRGCRCAKRSHVRSKEDLVVSLLFGWSHAGLPPLFKCPWRLTVAIRAPAGSARSMTDPLALPVPAPSGSGLEAAQAVRAGQTLGDGRKVSPSDIQLVQNLIERCLQAYMPKLEVVKTLQEQYNIEPRFTTLVWQQLERENPEFFWAYYLRLKLKDQIVLFNHLLVQQHQMVQKLQQRFIPPMVPRPAAEFSGVSPFGTVQMPTNQHLQAGAQTQRQPGAVVQANGLCSHSSLPGRLAPSPDGVVACSEPAQQGPLANPLMGSGLVPVSSPTPPAPSALPGMDLQGMYGMGPLALSSPLDLEFNSNLLPTCSSPDLALPGTTADFMLSERGMPGIGTGSANDLQGMAQAFSYPDLASLDIQVPPYMNTEGDGLTGAIMSDLPRISSLSDMTPLDLEALDRS</sequence>
<protein>
    <submittedName>
        <fullName evidence="1">Uncharacterized protein</fullName>
    </submittedName>
</protein>
<organism evidence="1 2">
    <name type="scientific">Ostreobium quekettii</name>
    <dbReference type="NCBI Taxonomy" id="121088"/>
    <lineage>
        <taxon>Eukaryota</taxon>
        <taxon>Viridiplantae</taxon>
        <taxon>Chlorophyta</taxon>
        <taxon>core chlorophytes</taxon>
        <taxon>Ulvophyceae</taxon>
        <taxon>TCBD clade</taxon>
        <taxon>Bryopsidales</taxon>
        <taxon>Ostreobineae</taxon>
        <taxon>Ostreobiaceae</taxon>
        <taxon>Ostreobium</taxon>
    </lineage>
</organism>
<proteinExistence type="predicted"/>
<reference evidence="1" key="1">
    <citation type="submission" date="2020-12" db="EMBL/GenBank/DDBJ databases">
        <authorList>
            <person name="Iha C."/>
        </authorList>
    </citation>
    <scope>NUCLEOTIDE SEQUENCE</scope>
</reference>
<comment type="caution">
    <text evidence="1">The sequence shown here is derived from an EMBL/GenBank/DDBJ whole genome shotgun (WGS) entry which is preliminary data.</text>
</comment>
<gene>
    <name evidence="1" type="ORF">OSTQU699_LOCUS5006</name>
</gene>
<dbReference type="Proteomes" id="UP000708148">
    <property type="component" value="Unassembled WGS sequence"/>
</dbReference>
<dbReference type="InterPro" id="IPR006476">
    <property type="entry name" value="CHP01589_pln"/>
</dbReference>
<dbReference type="EMBL" id="CAJHUC010001080">
    <property type="protein sequence ID" value="CAD7699647.1"/>
    <property type="molecule type" value="Genomic_DNA"/>
</dbReference>
<name>A0A8S1J0E6_9CHLO</name>
<dbReference type="NCBIfam" id="TIGR01589">
    <property type="entry name" value="A_thal_3526"/>
    <property type="match status" value="1"/>
</dbReference>
<evidence type="ECO:0000313" key="1">
    <source>
        <dbReference type="EMBL" id="CAD7699647.1"/>
    </source>
</evidence>
<dbReference type="PANTHER" id="PTHR31871:SF1">
    <property type="entry name" value="HISTIDINE-TRNA LIGASE"/>
    <property type="match status" value="1"/>
</dbReference>
<dbReference type="PANTHER" id="PTHR31871">
    <property type="entry name" value="OS02G0137100 PROTEIN"/>
    <property type="match status" value="1"/>
</dbReference>
<dbReference type="Pfam" id="PF09713">
    <property type="entry name" value="A_thal_3526"/>
    <property type="match status" value="1"/>
</dbReference>
<evidence type="ECO:0000313" key="2">
    <source>
        <dbReference type="Proteomes" id="UP000708148"/>
    </source>
</evidence>
<dbReference type="OrthoDB" id="1620396at2759"/>